<comment type="caution">
    <text evidence="1">The sequence shown here is derived from an EMBL/GenBank/DDBJ whole genome shotgun (WGS) entry which is preliminary data.</text>
</comment>
<dbReference type="AlphaFoldDB" id="A0A9W8LPC1"/>
<name>A0A9W8LPC1_9FUNG</name>
<accession>A0A9W8LPC1</accession>
<proteinExistence type="predicted"/>
<sequence length="112" mass="10688">MSSSSFSTMLCCRCDSMWRLALREINERGAAEGPGAACGASACGLPLLAVVTESDGLPAAPSVAVDECGEPRGAAAGRGECCGAGAFIGPSAESPAGLSAGSPAGSPAGPSA</sequence>
<protein>
    <submittedName>
        <fullName evidence="1">Uncharacterized protein</fullName>
    </submittedName>
</protein>
<evidence type="ECO:0000313" key="2">
    <source>
        <dbReference type="Proteomes" id="UP001140094"/>
    </source>
</evidence>
<keyword evidence="2" id="KW-1185">Reference proteome</keyword>
<reference evidence="1" key="1">
    <citation type="submission" date="2022-07" db="EMBL/GenBank/DDBJ databases">
        <title>Phylogenomic reconstructions and comparative analyses of Kickxellomycotina fungi.</title>
        <authorList>
            <person name="Reynolds N.K."/>
            <person name="Stajich J.E."/>
            <person name="Barry K."/>
            <person name="Grigoriev I.V."/>
            <person name="Crous P."/>
            <person name="Smith M.E."/>
        </authorList>
    </citation>
    <scope>NUCLEOTIDE SEQUENCE</scope>
    <source>
        <strain evidence="1">NRRL 1565</strain>
    </source>
</reference>
<evidence type="ECO:0000313" key="1">
    <source>
        <dbReference type="EMBL" id="KAJ2788624.1"/>
    </source>
</evidence>
<dbReference type="Proteomes" id="UP001140094">
    <property type="component" value="Unassembled WGS sequence"/>
</dbReference>
<dbReference type="EMBL" id="JANBUO010004044">
    <property type="protein sequence ID" value="KAJ2788624.1"/>
    <property type="molecule type" value="Genomic_DNA"/>
</dbReference>
<gene>
    <name evidence="1" type="ORF">H4R20_007337</name>
</gene>
<organism evidence="1 2">
    <name type="scientific">Coemansia guatemalensis</name>
    <dbReference type="NCBI Taxonomy" id="2761395"/>
    <lineage>
        <taxon>Eukaryota</taxon>
        <taxon>Fungi</taxon>
        <taxon>Fungi incertae sedis</taxon>
        <taxon>Zoopagomycota</taxon>
        <taxon>Kickxellomycotina</taxon>
        <taxon>Kickxellomycetes</taxon>
        <taxon>Kickxellales</taxon>
        <taxon>Kickxellaceae</taxon>
        <taxon>Coemansia</taxon>
    </lineage>
</organism>